<evidence type="ECO:0000256" key="1">
    <source>
        <dbReference type="SAM" id="SignalP"/>
    </source>
</evidence>
<accession>A0A9W7FZ73</accession>
<evidence type="ECO:0000313" key="3">
    <source>
        <dbReference type="Proteomes" id="UP001165065"/>
    </source>
</evidence>
<protein>
    <submittedName>
        <fullName evidence="2">Uncharacterized protein</fullName>
    </submittedName>
</protein>
<feature type="chain" id="PRO_5040761050" evidence="1">
    <location>
        <begin position="22"/>
        <end position="1116"/>
    </location>
</feature>
<dbReference type="PANTHER" id="PTHR31389">
    <property type="entry name" value="LD39211P"/>
    <property type="match status" value="1"/>
</dbReference>
<name>A0A9W7FZ73_9STRA</name>
<sequence>MPSVCSFLLVIALILPILTQSNRDLEVLDPRARIPSMSASSIVSSGGWTVVDIHWLSHAVEFRPSDGGRQVKVDFGFSTVQWVTTLEEGCHGEGGQIVSCVNVEYVVDRVAKVFLLDEVRAIGGSNEASDLYLDEVTKEVCRVEGLEGDACGHLKTFVGGGVRQRRDAEFKGGVWGSVEMVYSLCGVVRETWGWPFVQEFGVGEDDIFEFCEGEKEEGWDVEVEVRLVGEGRRGGFVPGWEAVAGNGDTTSVSSFVYLPGCQVNTCAGIEILKPREGERVGRRFEVEVIGEGVEWDVDGQRRGSEGNFWVKVEKEGDGWMDGGGLRRGRVTVRREGCKCKWSEFEIVEDYKVEWEREDGQGWDFNFRGLEFAGVEREEDIRVKASELGGVVEVEFGLENVLGLGGEVEGSGRRWARLEVLTPPPPLLGDLAIVTACSQEYVDDGRLGNLIGSILKWERGTKVLFYDLGVDGWVRERLESLGVEVVALPKSYSIQGVVVDTSPHFIDASTYAFKPLCIWDALKGRGLQNVLWIDAGAEVRRRLDGVRVRMGNEGAFLIKHEGGFPDDRYHHPDAVKKVGCEMDGVNGKGELPHCATTFVGVVEGSYMEKVIEDILVCAGDNLGCLNPEGSNRGNHRQEQTAMNAIFCRDGRSEMFPYPKRPMPTISEYNHSNPSHLPESNGLVTTHLATYSSDSGSSSGVSPDSDSDGDFLSDFSSNSSYLSSHRRRKIKTTILTQLVCTAAFLGFLGFMVHSRITTSTVPAPFGDSAFGRSGRQMLVVPYCGLSNRLTLMIESLSLSRTSGHQAILNWLVDEDGTGEFSDIFDEGRSPFNTIYVNADLPESIDPSKKEIDGTLMLTERAIPGLSSNSRGVDFEGSFIERNSASLAKRIWNRKHGVNGVSRKEGQAGQGEGVIIAGCREGGLEDVVVGGGGHGPASNSKRHVEQAMKLFSSVKCNILTAASKFNTITKLNKKQNKLGLVVGVSISSNNSPFNKDGSWTSTEEELKLYDGNSLLYVSSDDEALIKWFCGKYRHVVALDRGGRTDTEDKLLDLLNLGNADYVIGDRGDSFSRLAKWMSQERIVRNVLQQQRRVECVQKIGSEVFMSHDFNQCSYESGIE</sequence>
<keyword evidence="3" id="KW-1185">Reference proteome</keyword>
<reference evidence="3" key="1">
    <citation type="journal article" date="2023" name="Commun. Biol.">
        <title>Genome analysis of Parmales, the sister group of diatoms, reveals the evolutionary specialization of diatoms from phago-mixotrophs to photoautotrophs.</title>
        <authorList>
            <person name="Ban H."/>
            <person name="Sato S."/>
            <person name="Yoshikawa S."/>
            <person name="Yamada K."/>
            <person name="Nakamura Y."/>
            <person name="Ichinomiya M."/>
            <person name="Sato N."/>
            <person name="Blanc-Mathieu R."/>
            <person name="Endo H."/>
            <person name="Kuwata A."/>
            <person name="Ogata H."/>
        </authorList>
    </citation>
    <scope>NUCLEOTIDE SEQUENCE [LARGE SCALE GENOMIC DNA]</scope>
</reference>
<dbReference type="PANTHER" id="PTHR31389:SF4">
    <property type="entry name" value="LD39211P"/>
    <property type="match status" value="1"/>
</dbReference>
<keyword evidence="1" id="KW-0732">Signal</keyword>
<gene>
    <name evidence="2" type="ORF">TrCOL_g8498</name>
</gene>
<organism evidence="2 3">
    <name type="scientific">Triparma columacea</name>
    <dbReference type="NCBI Taxonomy" id="722753"/>
    <lineage>
        <taxon>Eukaryota</taxon>
        <taxon>Sar</taxon>
        <taxon>Stramenopiles</taxon>
        <taxon>Ochrophyta</taxon>
        <taxon>Bolidophyceae</taxon>
        <taxon>Parmales</taxon>
        <taxon>Triparmaceae</taxon>
        <taxon>Triparma</taxon>
    </lineage>
</organism>
<dbReference type="EMBL" id="BRYA01000581">
    <property type="protein sequence ID" value="GMI24166.1"/>
    <property type="molecule type" value="Genomic_DNA"/>
</dbReference>
<dbReference type="OrthoDB" id="192784at2759"/>
<proteinExistence type="predicted"/>
<feature type="signal peptide" evidence="1">
    <location>
        <begin position="1"/>
        <end position="21"/>
    </location>
</feature>
<comment type="caution">
    <text evidence="2">The sequence shown here is derived from an EMBL/GenBank/DDBJ whole genome shotgun (WGS) entry which is preliminary data.</text>
</comment>
<dbReference type="AlphaFoldDB" id="A0A9W7FZ73"/>
<dbReference type="Proteomes" id="UP001165065">
    <property type="component" value="Unassembled WGS sequence"/>
</dbReference>
<evidence type="ECO:0000313" key="2">
    <source>
        <dbReference type="EMBL" id="GMI24166.1"/>
    </source>
</evidence>